<evidence type="ECO:0000313" key="2">
    <source>
        <dbReference type="Proteomes" id="UP000235786"/>
    </source>
</evidence>
<sequence>MPPHGPGPQPPSDGRPFFLILNITVKDSACTDELQGILQSQKAWSLAQGAKSFSIGRNVSENSISVVEVNIASSRSWNCLCRRTNCCIIERYEDVDGFRAVHSPPEKTPEYVATRAKIMELEGKISVTFFYTIDF</sequence>
<dbReference type="AlphaFoldDB" id="A0A2J6SE80"/>
<evidence type="ECO:0000313" key="1">
    <source>
        <dbReference type="EMBL" id="PMD49068.1"/>
    </source>
</evidence>
<gene>
    <name evidence="1" type="ORF">L207DRAFT_575708</name>
</gene>
<protein>
    <recommendedName>
        <fullName evidence="3">ABM domain-containing protein</fullName>
    </recommendedName>
</protein>
<dbReference type="Proteomes" id="UP000235786">
    <property type="component" value="Unassembled WGS sequence"/>
</dbReference>
<name>A0A2J6SE80_HYAVF</name>
<organism evidence="1 2">
    <name type="scientific">Hyaloscypha variabilis (strain UAMH 11265 / GT02V1 / F)</name>
    <name type="common">Meliniomyces variabilis</name>
    <dbReference type="NCBI Taxonomy" id="1149755"/>
    <lineage>
        <taxon>Eukaryota</taxon>
        <taxon>Fungi</taxon>
        <taxon>Dikarya</taxon>
        <taxon>Ascomycota</taxon>
        <taxon>Pezizomycotina</taxon>
        <taxon>Leotiomycetes</taxon>
        <taxon>Helotiales</taxon>
        <taxon>Hyaloscyphaceae</taxon>
        <taxon>Hyaloscypha</taxon>
        <taxon>Hyaloscypha variabilis</taxon>
    </lineage>
</organism>
<dbReference type="EMBL" id="KZ613937">
    <property type="protein sequence ID" value="PMD49068.1"/>
    <property type="molecule type" value="Genomic_DNA"/>
</dbReference>
<reference evidence="1 2" key="1">
    <citation type="submission" date="2016-04" db="EMBL/GenBank/DDBJ databases">
        <title>A degradative enzymes factory behind the ericoid mycorrhizal symbiosis.</title>
        <authorList>
            <consortium name="DOE Joint Genome Institute"/>
            <person name="Martino E."/>
            <person name="Morin E."/>
            <person name="Grelet G."/>
            <person name="Kuo A."/>
            <person name="Kohler A."/>
            <person name="Daghino S."/>
            <person name="Barry K."/>
            <person name="Choi C."/>
            <person name="Cichocki N."/>
            <person name="Clum A."/>
            <person name="Copeland A."/>
            <person name="Hainaut M."/>
            <person name="Haridas S."/>
            <person name="Labutti K."/>
            <person name="Lindquist E."/>
            <person name="Lipzen A."/>
            <person name="Khouja H.-R."/>
            <person name="Murat C."/>
            <person name="Ohm R."/>
            <person name="Olson A."/>
            <person name="Spatafora J."/>
            <person name="Veneault-Fourrey C."/>
            <person name="Henrissat B."/>
            <person name="Grigoriev I."/>
            <person name="Martin F."/>
            <person name="Perotto S."/>
        </authorList>
    </citation>
    <scope>NUCLEOTIDE SEQUENCE [LARGE SCALE GENOMIC DNA]</scope>
    <source>
        <strain evidence="1 2">F</strain>
    </source>
</reference>
<keyword evidence="2" id="KW-1185">Reference proteome</keyword>
<accession>A0A2J6SE80</accession>
<proteinExistence type="predicted"/>
<evidence type="ECO:0008006" key="3">
    <source>
        <dbReference type="Google" id="ProtNLM"/>
    </source>
</evidence>